<gene>
    <name evidence="3" type="ORF">CCR75_007538</name>
</gene>
<dbReference type="Gene3D" id="1.25.40.10">
    <property type="entry name" value="Tetratricopeptide repeat domain"/>
    <property type="match status" value="1"/>
</dbReference>
<keyword evidence="1" id="KW-0694">RNA-binding</keyword>
<name>A0A976FGZ9_BRELC</name>
<evidence type="ECO:0000313" key="4">
    <source>
        <dbReference type="Proteomes" id="UP000294530"/>
    </source>
</evidence>
<dbReference type="GO" id="GO:0003723">
    <property type="term" value="F:RNA binding"/>
    <property type="evidence" value="ECO:0007669"/>
    <property type="project" value="UniProtKB-UniRule"/>
</dbReference>
<proteinExistence type="predicted"/>
<dbReference type="Pfam" id="PF00035">
    <property type="entry name" value="dsrm"/>
    <property type="match status" value="1"/>
</dbReference>
<evidence type="ECO:0000256" key="1">
    <source>
        <dbReference type="PROSITE-ProRule" id="PRU00266"/>
    </source>
</evidence>
<dbReference type="PROSITE" id="PS50137">
    <property type="entry name" value="DS_RBD"/>
    <property type="match status" value="1"/>
</dbReference>
<accession>A0A976FGZ9</accession>
<dbReference type="InterPro" id="IPR011990">
    <property type="entry name" value="TPR-like_helical_dom_sf"/>
</dbReference>
<dbReference type="AlphaFoldDB" id="A0A976FGZ9"/>
<protein>
    <recommendedName>
        <fullName evidence="2">DRBM domain-containing protein</fullName>
    </recommendedName>
</protein>
<dbReference type="OrthoDB" id="64332at2759"/>
<dbReference type="KEGG" id="blac:94351268"/>
<sequence>MSAADMAKLRTVLSASSNETQRFIQPLLPLKGVQELLLTFVQDSTRTFEDWVWDPQVRQSLVHMRDFEPQTRAQGHEFDQWYMQAAKERLEAIALQEPDDVTPREFLAEADTAQSDGKVKFQEKNYYAAKNAFLKSISAILKHQQSEYYGKSLPPIEWEDSFDLQERYVQLCNNVAICGLKMKDLAIMNEYAAKALTVEKRSIKALYVLIKVRLWEHRYDEASEIVTQALSMYPEKGQFLNLFKEIKAAERRHAVEQARMSEIRAKQLHDAMTAASVMPRVVTQEEREQQRLETRQVKEKKTPLPTREDDLFAAARLYRYFSTIKQQMMVEILPCYEADKGEMPLFKCTIVHGGTGDVLAADVRAISKKLAKNEASKLAIEKLWSDKQKAGTLTLEDLTYLEKFQALNASTPQVDDKGNEALKGAIDNKPQLPMRVTWLDRQLQPVALLNQLTQRHALEACFDITDVSPSKEVTEFNCTGILNGETIATATGVSKKKARNKVASLVLAAAFEKNLIVKYDEPTDEKKEEKKIVDGKTLEMT</sequence>
<dbReference type="InterPro" id="IPR014720">
    <property type="entry name" value="dsRBD_dom"/>
</dbReference>
<dbReference type="GeneID" id="94351268"/>
<dbReference type="SUPFAM" id="SSF48452">
    <property type="entry name" value="TPR-like"/>
    <property type="match status" value="1"/>
</dbReference>
<organism evidence="3 4">
    <name type="scientific">Bremia lactucae</name>
    <name type="common">Lettuce downy mildew</name>
    <dbReference type="NCBI Taxonomy" id="4779"/>
    <lineage>
        <taxon>Eukaryota</taxon>
        <taxon>Sar</taxon>
        <taxon>Stramenopiles</taxon>
        <taxon>Oomycota</taxon>
        <taxon>Peronosporomycetes</taxon>
        <taxon>Peronosporales</taxon>
        <taxon>Peronosporaceae</taxon>
        <taxon>Bremia</taxon>
    </lineage>
</organism>
<keyword evidence="4" id="KW-1185">Reference proteome</keyword>
<dbReference type="Proteomes" id="UP000294530">
    <property type="component" value="Unassembled WGS sequence"/>
</dbReference>
<dbReference type="InterPro" id="IPR050754">
    <property type="entry name" value="FKBP4/5/8-like"/>
</dbReference>
<evidence type="ECO:0000313" key="3">
    <source>
        <dbReference type="EMBL" id="TDH66633.1"/>
    </source>
</evidence>
<dbReference type="EMBL" id="SHOA02000017">
    <property type="protein sequence ID" value="TDH66633.1"/>
    <property type="molecule type" value="Genomic_DNA"/>
</dbReference>
<dbReference type="Gene3D" id="3.30.160.20">
    <property type="match status" value="1"/>
</dbReference>
<evidence type="ECO:0000259" key="2">
    <source>
        <dbReference type="PROSITE" id="PS50137"/>
    </source>
</evidence>
<dbReference type="RefSeq" id="XP_067816132.1">
    <property type="nucleotide sequence ID" value="XM_067965597.1"/>
</dbReference>
<dbReference type="SUPFAM" id="SSF54768">
    <property type="entry name" value="dsRNA-binding domain-like"/>
    <property type="match status" value="1"/>
</dbReference>
<comment type="caution">
    <text evidence="3">The sequence shown here is derived from an EMBL/GenBank/DDBJ whole genome shotgun (WGS) entry which is preliminary data.</text>
</comment>
<feature type="domain" description="DRBM" evidence="2">
    <location>
        <begin position="444"/>
        <end position="512"/>
    </location>
</feature>
<dbReference type="SMART" id="SM00358">
    <property type="entry name" value="DSRM"/>
    <property type="match status" value="2"/>
</dbReference>
<dbReference type="PANTHER" id="PTHR46512">
    <property type="entry name" value="PEPTIDYLPROLYL ISOMERASE"/>
    <property type="match status" value="1"/>
</dbReference>
<reference evidence="3 4" key="1">
    <citation type="journal article" date="2021" name="Genome Biol.">
        <title>AFLAP: assembly-free linkage analysis pipeline using k-mers from genome sequencing data.</title>
        <authorList>
            <person name="Fletcher K."/>
            <person name="Zhang L."/>
            <person name="Gil J."/>
            <person name="Han R."/>
            <person name="Cavanaugh K."/>
            <person name="Michelmore R."/>
        </authorList>
    </citation>
    <scope>NUCLEOTIDE SEQUENCE [LARGE SCALE GENOMIC DNA]</scope>
    <source>
        <strain evidence="3 4">SF5</strain>
    </source>
</reference>